<dbReference type="PROSITE" id="PS50222">
    <property type="entry name" value="EF_HAND_2"/>
    <property type="match status" value="2"/>
</dbReference>
<proteinExistence type="predicted"/>
<evidence type="ECO:0000313" key="6">
    <source>
        <dbReference type="Proteomes" id="UP000015105"/>
    </source>
</evidence>
<evidence type="ECO:0000256" key="2">
    <source>
        <dbReference type="ARBA" id="ARBA00022837"/>
    </source>
</evidence>
<keyword evidence="1" id="KW-0677">Repeat</keyword>
<dbReference type="InterPro" id="IPR050145">
    <property type="entry name" value="Centrin_CML-like"/>
</dbReference>
<dbReference type="Gramene" id="AET5Gv20933100.1">
    <property type="protein sequence ID" value="AET5Gv20933100.1"/>
    <property type="gene ID" value="AET5Gv20933100"/>
</dbReference>
<reference evidence="5" key="3">
    <citation type="journal article" date="2017" name="Nature">
        <title>Genome sequence of the progenitor of the wheat D genome Aegilops tauschii.</title>
        <authorList>
            <person name="Luo M.C."/>
            <person name="Gu Y.Q."/>
            <person name="Puiu D."/>
            <person name="Wang H."/>
            <person name="Twardziok S.O."/>
            <person name="Deal K.R."/>
            <person name="Huo N."/>
            <person name="Zhu T."/>
            <person name="Wang L."/>
            <person name="Wang Y."/>
            <person name="McGuire P.E."/>
            <person name="Liu S."/>
            <person name="Long H."/>
            <person name="Ramasamy R.K."/>
            <person name="Rodriguez J.C."/>
            <person name="Van S.L."/>
            <person name="Yuan L."/>
            <person name="Wang Z."/>
            <person name="Xia Z."/>
            <person name="Xiao L."/>
            <person name="Anderson O.D."/>
            <person name="Ouyang S."/>
            <person name="Liang Y."/>
            <person name="Zimin A.V."/>
            <person name="Pertea G."/>
            <person name="Qi P."/>
            <person name="Bennetzen J.L."/>
            <person name="Dai X."/>
            <person name="Dawson M.W."/>
            <person name="Muller H.G."/>
            <person name="Kugler K."/>
            <person name="Rivarola-Duarte L."/>
            <person name="Spannagl M."/>
            <person name="Mayer K.F.X."/>
            <person name="Lu F.H."/>
            <person name="Bevan M.W."/>
            <person name="Leroy P."/>
            <person name="Li P."/>
            <person name="You F.M."/>
            <person name="Sun Q."/>
            <person name="Liu Z."/>
            <person name="Lyons E."/>
            <person name="Wicker T."/>
            <person name="Salzberg S.L."/>
            <person name="Devos K.M."/>
            <person name="Dvorak J."/>
        </authorList>
    </citation>
    <scope>NUCLEOTIDE SEQUENCE [LARGE SCALE GENOMIC DNA]</scope>
    <source>
        <strain evidence="5">cv. AL8/78</strain>
    </source>
</reference>
<dbReference type="Gene3D" id="1.10.238.10">
    <property type="entry name" value="EF-hand"/>
    <property type="match status" value="2"/>
</dbReference>
<dbReference type="PROSITE" id="PS00018">
    <property type="entry name" value="EF_HAND_1"/>
    <property type="match status" value="1"/>
</dbReference>
<dbReference type="Proteomes" id="UP000015105">
    <property type="component" value="Chromosome 5D"/>
</dbReference>
<reference evidence="6" key="2">
    <citation type="journal article" date="2017" name="Nat. Plants">
        <title>The Aegilops tauschii genome reveals multiple impacts of transposons.</title>
        <authorList>
            <person name="Zhao G."/>
            <person name="Zou C."/>
            <person name="Li K."/>
            <person name="Wang K."/>
            <person name="Li T."/>
            <person name="Gao L."/>
            <person name="Zhang X."/>
            <person name="Wang H."/>
            <person name="Yang Z."/>
            <person name="Liu X."/>
            <person name="Jiang W."/>
            <person name="Mao L."/>
            <person name="Kong X."/>
            <person name="Jiao Y."/>
            <person name="Jia J."/>
        </authorList>
    </citation>
    <scope>NUCLEOTIDE SEQUENCE [LARGE SCALE GENOMIC DNA]</scope>
    <source>
        <strain evidence="6">cv. AL8/78</strain>
    </source>
</reference>
<accession>A0A453LWT5</accession>
<evidence type="ECO:0000256" key="3">
    <source>
        <dbReference type="SAM" id="MobiDB-lite"/>
    </source>
</evidence>
<dbReference type="EnsemblPlants" id="AET5Gv20933100.1">
    <property type="protein sequence ID" value="AET5Gv20933100.1"/>
    <property type="gene ID" value="AET5Gv20933100"/>
</dbReference>
<reference evidence="6" key="1">
    <citation type="journal article" date="2014" name="Science">
        <title>Ancient hybridizations among the ancestral genomes of bread wheat.</title>
        <authorList>
            <consortium name="International Wheat Genome Sequencing Consortium,"/>
            <person name="Marcussen T."/>
            <person name="Sandve S.R."/>
            <person name="Heier L."/>
            <person name="Spannagl M."/>
            <person name="Pfeifer M."/>
            <person name="Jakobsen K.S."/>
            <person name="Wulff B.B."/>
            <person name="Steuernagel B."/>
            <person name="Mayer K.F."/>
            <person name="Olsen O.A."/>
        </authorList>
    </citation>
    <scope>NUCLEOTIDE SEQUENCE [LARGE SCALE GENOMIC DNA]</scope>
    <source>
        <strain evidence="6">cv. AL8/78</strain>
    </source>
</reference>
<dbReference type="STRING" id="200361.A0A453LWT5"/>
<dbReference type="Pfam" id="PF00036">
    <property type="entry name" value="EF-hand_1"/>
    <property type="match status" value="2"/>
</dbReference>
<reference evidence="5" key="4">
    <citation type="submission" date="2019-03" db="UniProtKB">
        <authorList>
            <consortium name="EnsemblPlants"/>
        </authorList>
    </citation>
    <scope>IDENTIFICATION</scope>
</reference>
<feature type="domain" description="EF-hand" evidence="4">
    <location>
        <begin position="180"/>
        <end position="210"/>
    </location>
</feature>
<sequence length="210" mass="22785">GIAQVYFFSDLLVFVSCDVRKVQFMANVSVSKPAKRLTGKSSFRLGLPLLCGRSDVASPGAAPARSSSSRRSSGTGSSRKSELRRIFQHFDRDNDGKISGAELSAFFASMGDDLTVPSSSSGEGYLLDFAGFVALMERGEGSQEEDLRRAFEVFNAVDQPAGRITARGLRRVLAQLGDDRSVADCEAMIRAYDVDGDGGLDFHEFQRMMS</sequence>
<dbReference type="AlphaFoldDB" id="A0A453LWT5"/>
<reference evidence="5" key="5">
    <citation type="journal article" date="2021" name="G3 (Bethesda)">
        <title>Aegilops tauschii genome assembly Aet v5.0 features greater sequence contiguity and improved annotation.</title>
        <authorList>
            <person name="Wang L."/>
            <person name="Zhu T."/>
            <person name="Rodriguez J.C."/>
            <person name="Deal K.R."/>
            <person name="Dubcovsky J."/>
            <person name="McGuire P.E."/>
            <person name="Lux T."/>
            <person name="Spannagl M."/>
            <person name="Mayer K.F.X."/>
            <person name="Baldrich P."/>
            <person name="Meyers B.C."/>
            <person name="Huo N."/>
            <person name="Gu Y.Q."/>
            <person name="Zhou H."/>
            <person name="Devos K.M."/>
            <person name="Bennetzen J.L."/>
            <person name="Unver T."/>
            <person name="Budak H."/>
            <person name="Gulick P.J."/>
            <person name="Galiba G."/>
            <person name="Kalapos B."/>
            <person name="Nelson D.R."/>
            <person name="Li P."/>
            <person name="You F.M."/>
            <person name="Luo M.C."/>
            <person name="Dvorak J."/>
        </authorList>
    </citation>
    <scope>NUCLEOTIDE SEQUENCE [LARGE SCALE GENOMIC DNA]</scope>
    <source>
        <strain evidence="5">cv. AL8/78</strain>
    </source>
</reference>
<feature type="region of interest" description="Disordered" evidence="3">
    <location>
        <begin position="57"/>
        <end position="82"/>
    </location>
</feature>
<dbReference type="CDD" id="cd00051">
    <property type="entry name" value="EFh"/>
    <property type="match status" value="1"/>
</dbReference>
<evidence type="ECO:0000313" key="5">
    <source>
        <dbReference type="EnsemblPlants" id="AET5Gv20933100.1"/>
    </source>
</evidence>
<dbReference type="FunFam" id="1.10.238.10:FF:000330">
    <property type="entry name" value="Putative calcium-binding protein CML41"/>
    <property type="match status" value="1"/>
</dbReference>
<dbReference type="GO" id="GO:0005509">
    <property type="term" value="F:calcium ion binding"/>
    <property type="evidence" value="ECO:0007669"/>
    <property type="project" value="InterPro"/>
</dbReference>
<protein>
    <recommendedName>
        <fullName evidence="4">EF-hand domain-containing protein</fullName>
    </recommendedName>
</protein>
<dbReference type="InterPro" id="IPR002048">
    <property type="entry name" value="EF_hand_dom"/>
</dbReference>
<evidence type="ECO:0000256" key="1">
    <source>
        <dbReference type="ARBA" id="ARBA00022737"/>
    </source>
</evidence>
<feature type="domain" description="EF-hand" evidence="4">
    <location>
        <begin position="78"/>
        <end position="113"/>
    </location>
</feature>
<evidence type="ECO:0000259" key="4">
    <source>
        <dbReference type="PROSITE" id="PS50222"/>
    </source>
</evidence>
<keyword evidence="6" id="KW-1185">Reference proteome</keyword>
<name>A0A453LWT5_AEGTS</name>
<dbReference type="PANTHER" id="PTHR23050">
    <property type="entry name" value="CALCIUM BINDING PROTEIN"/>
    <property type="match status" value="1"/>
</dbReference>
<keyword evidence="2" id="KW-0106">Calcium</keyword>
<dbReference type="SUPFAM" id="SSF47473">
    <property type="entry name" value="EF-hand"/>
    <property type="match status" value="1"/>
</dbReference>
<feature type="compositionally biased region" description="Low complexity" evidence="3">
    <location>
        <begin position="57"/>
        <end position="78"/>
    </location>
</feature>
<dbReference type="SMART" id="SM00054">
    <property type="entry name" value="EFh"/>
    <property type="match status" value="2"/>
</dbReference>
<dbReference type="InterPro" id="IPR011992">
    <property type="entry name" value="EF-hand-dom_pair"/>
</dbReference>
<organism evidence="5 6">
    <name type="scientific">Aegilops tauschii subsp. strangulata</name>
    <name type="common">Goatgrass</name>
    <dbReference type="NCBI Taxonomy" id="200361"/>
    <lineage>
        <taxon>Eukaryota</taxon>
        <taxon>Viridiplantae</taxon>
        <taxon>Streptophyta</taxon>
        <taxon>Embryophyta</taxon>
        <taxon>Tracheophyta</taxon>
        <taxon>Spermatophyta</taxon>
        <taxon>Magnoliopsida</taxon>
        <taxon>Liliopsida</taxon>
        <taxon>Poales</taxon>
        <taxon>Poaceae</taxon>
        <taxon>BOP clade</taxon>
        <taxon>Pooideae</taxon>
        <taxon>Triticodae</taxon>
        <taxon>Triticeae</taxon>
        <taxon>Triticinae</taxon>
        <taxon>Aegilops</taxon>
    </lineage>
</organism>
<dbReference type="InterPro" id="IPR018247">
    <property type="entry name" value="EF_Hand_1_Ca_BS"/>
</dbReference>